<keyword evidence="3 6" id="KW-0187">Copper transport</keyword>
<keyword evidence="6" id="KW-0813">Transport</keyword>
<keyword evidence="6" id="KW-0186">Copper</keyword>
<comment type="caution">
    <text evidence="7">The sequence shown here is derived from an EMBL/GenBank/DDBJ whole genome shotgun (WGS) entry which is preliminary data.</text>
</comment>
<dbReference type="OMA" id="QMSFFWG"/>
<dbReference type="PANTHER" id="PTHR12483:SF85">
    <property type="entry name" value="COPPER TRANSPORT PROTEIN"/>
    <property type="match status" value="1"/>
</dbReference>
<dbReference type="InterPro" id="IPR007274">
    <property type="entry name" value="Cop_transporter"/>
</dbReference>
<dbReference type="Gramene" id="OMO66476">
    <property type="protein sequence ID" value="OMO66476"/>
    <property type="gene ID" value="CCACVL1_21127"/>
</dbReference>
<accession>A0A1R3H8A1</accession>
<dbReference type="Pfam" id="PF04145">
    <property type="entry name" value="Ctr"/>
    <property type="match status" value="2"/>
</dbReference>
<feature type="transmembrane region" description="Helical" evidence="6">
    <location>
        <begin position="46"/>
        <end position="66"/>
    </location>
</feature>
<keyword evidence="6" id="KW-0406">Ion transport</keyword>
<keyword evidence="5 6" id="KW-0472">Membrane</keyword>
<protein>
    <recommendedName>
        <fullName evidence="6">Copper transport protein</fullName>
    </recommendedName>
</protein>
<organism evidence="7 8">
    <name type="scientific">Corchorus capsularis</name>
    <name type="common">Jute</name>
    <dbReference type="NCBI Taxonomy" id="210143"/>
    <lineage>
        <taxon>Eukaryota</taxon>
        <taxon>Viridiplantae</taxon>
        <taxon>Streptophyta</taxon>
        <taxon>Embryophyta</taxon>
        <taxon>Tracheophyta</taxon>
        <taxon>Spermatophyta</taxon>
        <taxon>Magnoliopsida</taxon>
        <taxon>eudicotyledons</taxon>
        <taxon>Gunneridae</taxon>
        <taxon>Pentapetalae</taxon>
        <taxon>rosids</taxon>
        <taxon>malvids</taxon>
        <taxon>Malvales</taxon>
        <taxon>Malvaceae</taxon>
        <taxon>Grewioideae</taxon>
        <taxon>Apeibeae</taxon>
        <taxon>Corchorus</taxon>
    </lineage>
</organism>
<dbReference type="OrthoDB" id="73901at2759"/>
<evidence type="ECO:0000256" key="3">
    <source>
        <dbReference type="ARBA" id="ARBA00022796"/>
    </source>
</evidence>
<comment type="subcellular location">
    <subcellularLocation>
        <location evidence="6">Membrane</location>
        <topology evidence="6">Multi-pass membrane protein</topology>
    </subcellularLocation>
</comment>
<keyword evidence="2 6" id="KW-0812">Transmembrane</keyword>
<name>A0A1R3H8A1_COCAP</name>
<evidence type="ECO:0000256" key="1">
    <source>
        <dbReference type="ARBA" id="ARBA00006921"/>
    </source>
</evidence>
<proteinExistence type="inferred from homology"/>
<keyword evidence="8" id="KW-1185">Reference proteome</keyword>
<dbReference type="GO" id="GO:0005375">
    <property type="term" value="F:copper ion transmembrane transporter activity"/>
    <property type="evidence" value="ECO:0007669"/>
    <property type="project" value="UniProtKB-UniRule"/>
</dbReference>
<evidence type="ECO:0000256" key="4">
    <source>
        <dbReference type="ARBA" id="ARBA00022989"/>
    </source>
</evidence>
<evidence type="ECO:0000313" key="7">
    <source>
        <dbReference type="EMBL" id="OMO66476.1"/>
    </source>
</evidence>
<dbReference type="Proteomes" id="UP000188268">
    <property type="component" value="Unassembled WGS sequence"/>
</dbReference>
<evidence type="ECO:0000256" key="5">
    <source>
        <dbReference type="ARBA" id="ARBA00023136"/>
    </source>
</evidence>
<dbReference type="AlphaFoldDB" id="A0A1R3H8A1"/>
<evidence type="ECO:0000313" key="8">
    <source>
        <dbReference type="Proteomes" id="UP000188268"/>
    </source>
</evidence>
<gene>
    <name evidence="7" type="ORF">CCACVL1_21127</name>
</gene>
<dbReference type="EMBL" id="AWWV01012526">
    <property type="protein sequence ID" value="OMO66476.1"/>
    <property type="molecule type" value="Genomic_DNA"/>
</dbReference>
<evidence type="ECO:0000256" key="6">
    <source>
        <dbReference type="RuleBase" id="RU367022"/>
    </source>
</evidence>
<dbReference type="GO" id="GO:0005886">
    <property type="term" value="C:plasma membrane"/>
    <property type="evidence" value="ECO:0007669"/>
    <property type="project" value="TreeGrafter"/>
</dbReference>
<reference evidence="7 8" key="1">
    <citation type="submission" date="2013-09" db="EMBL/GenBank/DDBJ databases">
        <title>Corchorus capsularis genome sequencing.</title>
        <authorList>
            <person name="Alam M."/>
            <person name="Haque M.S."/>
            <person name="Islam M.S."/>
            <person name="Emdad E.M."/>
            <person name="Islam M.M."/>
            <person name="Ahmed B."/>
            <person name="Halim A."/>
            <person name="Hossen Q.M.M."/>
            <person name="Hossain M.Z."/>
            <person name="Ahmed R."/>
            <person name="Khan M.M."/>
            <person name="Islam R."/>
            <person name="Rashid M.M."/>
            <person name="Khan S.A."/>
            <person name="Rahman M.S."/>
            <person name="Alam M."/>
        </authorList>
    </citation>
    <scope>NUCLEOTIDE SEQUENCE [LARGE SCALE GENOMIC DNA]</scope>
    <source>
        <strain evidence="8">cv. CVL-1</strain>
        <tissue evidence="7">Whole seedling</tissue>
    </source>
</reference>
<comment type="similarity">
    <text evidence="1 6">Belongs to the copper transporter (Ctr) (TC 1.A.56) family. SLC31A subfamily.</text>
</comment>
<sequence>MDMPMSPGSMSNDGMKMDSSMNMHMSFYWGKDVTIFFSGWPGNSSGMYVLAFIFVLLLGAAIEILSMLPTLKPDTKPIIKALTQAGVYALRMCFAYMVMLSVMSYNLGIFIAAVSGHAFGFFVVKFRALAKETPQPPPQQFMSPMMILQDKA</sequence>
<keyword evidence="4 6" id="KW-1133">Transmembrane helix</keyword>
<evidence type="ECO:0000256" key="2">
    <source>
        <dbReference type="ARBA" id="ARBA00022692"/>
    </source>
</evidence>
<dbReference type="PANTHER" id="PTHR12483">
    <property type="entry name" value="SOLUTE CARRIER FAMILY 31 COPPER TRANSPORTERS"/>
    <property type="match status" value="1"/>
</dbReference>